<dbReference type="OrthoDB" id="9779730at2"/>
<dbReference type="PROSITE" id="PS00584">
    <property type="entry name" value="PFKB_KINASES_2"/>
    <property type="match status" value="1"/>
</dbReference>
<dbReference type="EMBL" id="JEMA01000338">
    <property type="protein sequence ID" value="KYF71390.1"/>
    <property type="molecule type" value="Genomic_DNA"/>
</dbReference>
<protein>
    <submittedName>
        <fullName evidence="4">Sugar kinase</fullName>
    </submittedName>
</protein>
<comment type="caution">
    <text evidence="4">The sequence shown here is derived from an EMBL/GenBank/DDBJ whole genome shotgun (WGS) entry which is preliminary data.</text>
</comment>
<dbReference type="Proteomes" id="UP000075260">
    <property type="component" value="Unassembled WGS sequence"/>
</dbReference>
<reference evidence="4 5" key="1">
    <citation type="submission" date="2014-02" db="EMBL/GenBank/DDBJ databases">
        <title>The small core and large imbalanced accessory genome model reveals a collaborative survival strategy of Sorangium cellulosum strains in nature.</title>
        <authorList>
            <person name="Han K."/>
            <person name="Peng R."/>
            <person name="Blom J."/>
            <person name="Li Y.-Z."/>
        </authorList>
    </citation>
    <scope>NUCLEOTIDE SEQUENCE [LARGE SCALE GENOMIC DNA]</scope>
    <source>
        <strain evidence="4 5">So0008-312</strain>
    </source>
</reference>
<dbReference type="GO" id="GO:0005829">
    <property type="term" value="C:cytosol"/>
    <property type="evidence" value="ECO:0007669"/>
    <property type="project" value="TreeGrafter"/>
</dbReference>
<organism evidence="4 5">
    <name type="scientific">Sorangium cellulosum</name>
    <name type="common">Polyangium cellulosum</name>
    <dbReference type="NCBI Taxonomy" id="56"/>
    <lineage>
        <taxon>Bacteria</taxon>
        <taxon>Pseudomonadati</taxon>
        <taxon>Myxococcota</taxon>
        <taxon>Polyangia</taxon>
        <taxon>Polyangiales</taxon>
        <taxon>Polyangiaceae</taxon>
        <taxon>Sorangium</taxon>
    </lineage>
</organism>
<dbReference type="Pfam" id="PF00294">
    <property type="entry name" value="PfkB"/>
    <property type="match status" value="1"/>
</dbReference>
<sequence>MTTPSSILIIGSMAFDDLELPSGNAKNVVGGSATYASFAASCFAPVRTVAVVGDDFPEETLGAMRGRGIAVEGVERVPGKTFRWAGRYDVDLIHRTTLDTQLNVFASFAPKLPEAYRDSPFVLLGNIHPALQLDVLEQVRSPRFVLADTMNFWIDGEPKAVAAMLRRIDTLVVNDEEARLLSGKYNIRRAAKEILSRGPRRLIIKRGEHGALLFDEGGVFAAPGFPLEDVIDPTGAGDAFAGGLIGYLACQPEITPLALRRGMLHATATASFCVEAVGTQRIATVTRADITARLSEIRALYEFGASTM</sequence>
<evidence type="ECO:0000313" key="4">
    <source>
        <dbReference type="EMBL" id="KYF71390.1"/>
    </source>
</evidence>
<dbReference type="AlphaFoldDB" id="A0A150QTV9"/>
<proteinExistence type="predicted"/>
<feature type="domain" description="Carbohydrate kinase PfkB" evidence="3">
    <location>
        <begin position="23"/>
        <end position="281"/>
    </location>
</feature>
<gene>
    <name evidence="4" type="ORF">BE15_46950</name>
</gene>
<accession>A0A150QTV9</accession>
<name>A0A150QTV9_SORCE</name>
<dbReference type="PANTHER" id="PTHR10584">
    <property type="entry name" value="SUGAR KINASE"/>
    <property type="match status" value="1"/>
</dbReference>
<evidence type="ECO:0000259" key="3">
    <source>
        <dbReference type="Pfam" id="PF00294"/>
    </source>
</evidence>
<dbReference type="RefSeq" id="WP_061606992.1">
    <property type="nucleotide sequence ID" value="NZ_CP162579.1"/>
</dbReference>
<evidence type="ECO:0000256" key="2">
    <source>
        <dbReference type="ARBA" id="ARBA00022777"/>
    </source>
</evidence>
<dbReference type="Gene3D" id="3.40.1190.20">
    <property type="match status" value="1"/>
</dbReference>
<dbReference type="PANTHER" id="PTHR10584:SF166">
    <property type="entry name" value="RIBOKINASE"/>
    <property type="match status" value="1"/>
</dbReference>
<dbReference type="InterPro" id="IPR002173">
    <property type="entry name" value="Carboh/pur_kinase_PfkB_CS"/>
</dbReference>
<keyword evidence="1" id="KW-0808">Transferase</keyword>
<dbReference type="InterPro" id="IPR011611">
    <property type="entry name" value="PfkB_dom"/>
</dbReference>
<evidence type="ECO:0000256" key="1">
    <source>
        <dbReference type="ARBA" id="ARBA00022679"/>
    </source>
</evidence>
<evidence type="ECO:0000313" key="5">
    <source>
        <dbReference type="Proteomes" id="UP000075260"/>
    </source>
</evidence>
<dbReference type="GO" id="GO:0016301">
    <property type="term" value="F:kinase activity"/>
    <property type="evidence" value="ECO:0007669"/>
    <property type="project" value="UniProtKB-KW"/>
</dbReference>
<keyword evidence="2 4" id="KW-0418">Kinase</keyword>
<dbReference type="InterPro" id="IPR029056">
    <property type="entry name" value="Ribokinase-like"/>
</dbReference>
<dbReference type="SUPFAM" id="SSF53613">
    <property type="entry name" value="Ribokinase-like"/>
    <property type="match status" value="1"/>
</dbReference>